<reference evidence="2" key="1">
    <citation type="submission" date="2012-11" db="EMBL/GenBank/DDBJ databases">
        <authorList>
            <person name="Lucero-Rivera Y.E."/>
            <person name="Tovar-Ramirez D."/>
        </authorList>
    </citation>
    <scope>NUCLEOTIDE SEQUENCE</scope>
    <source>
        <tissue evidence="2">Salivary gland</tissue>
    </source>
</reference>
<name>L7M9W9_RHIPC</name>
<evidence type="ECO:0000256" key="1">
    <source>
        <dbReference type="SAM" id="Phobius"/>
    </source>
</evidence>
<evidence type="ECO:0000313" key="2">
    <source>
        <dbReference type="EMBL" id="JAA61061.1"/>
    </source>
</evidence>
<keyword evidence="1" id="KW-1133">Transmembrane helix</keyword>
<proteinExistence type="evidence at transcript level"/>
<reference evidence="2" key="2">
    <citation type="journal article" date="2015" name="J. Proteomics">
        <title>Sexual differences in the sialomes of the zebra tick, Rhipicephalus pulchellus.</title>
        <authorList>
            <person name="Tan A.W."/>
            <person name="Francischetti I.M."/>
            <person name="Slovak M."/>
            <person name="Kini R.M."/>
            <person name="Ribeiro J.M."/>
        </authorList>
    </citation>
    <scope>NUCLEOTIDE SEQUENCE</scope>
    <source>
        <tissue evidence="2">Salivary gland</tissue>
    </source>
</reference>
<protein>
    <submittedName>
        <fullName evidence="2">Uncharacterized protein</fullName>
    </submittedName>
</protein>
<keyword evidence="1" id="KW-0472">Membrane</keyword>
<feature type="non-terminal residue" evidence="2">
    <location>
        <position position="122"/>
    </location>
</feature>
<organism evidence="2">
    <name type="scientific">Rhipicephalus pulchellus</name>
    <name type="common">Yellow backed tick</name>
    <name type="synonym">Dermacentor pulchellus</name>
    <dbReference type="NCBI Taxonomy" id="72859"/>
    <lineage>
        <taxon>Eukaryota</taxon>
        <taxon>Metazoa</taxon>
        <taxon>Ecdysozoa</taxon>
        <taxon>Arthropoda</taxon>
        <taxon>Chelicerata</taxon>
        <taxon>Arachnida</taxon>
        <taxon>Acari</taxon>
        <taxon>Parasitiformes</taxon>
        <taxon>Ixodida</taxon>
        <taxon>Ixodoidea</taxon>
        <taxon>Ixodidae</taxon>
        <taxon>Rhipicephalinae</taxon>
        <taxon>Rhipicephalus</taxon>
        <taxon>Rhipicephalus</taxon>
    </lineage>
</organism>
<dbReference type="AlphaFoldDB" id="L7M9W9"/>
<accession>L7M9W9</accession>
<feature type="non-terminal residue" evidence="2">
    <location>
        <position position="1"/>
    </location>
</feature>
<feature type="transmembrane region" description="Helical" evidence="1">
    <location>
        <begin position="20"/>
        <end position="44"/>
    </location>
</feature>
<sequence length="122" mass="11676">FFVHVHRDALFLQSYEQCAHAVVIVFLGVGFGVRLVALAVVILFGDSGVWGGLGGYGYGYPGYGVAWGPAGPAGSLGSVGAGPSLRGGAGAGLGGFPSGAGLGGFPSGAGAPSGGFFGSPSG</sequence>
<dbReference type="EMBL" id="GACK01003973">
    <property type="protein sequence ID" value="JAA61061.1"/>
    <property type="molecule type" value="mRNA"/>
</dbReference>
<keyword evidence="1" id="KW-0812">Transmembrane</keyword>